<feature type="transmembrane region" description="Helical" evidence="1">
    <location>
        <begin position="52"/>
        <end position="71"/>
    </location>
</feature>
<dbReference type="AlphaFoldDB" id="A0A1D3K7H3"/>
<keyword evidence="1" id="KW-0812">Transmembrane</keyword>
<evidence type="ECO:0000256" key="1">
    <source>
        <dbReference type="SAM" id="Phobius"/>
    </source>
</evidence>
<dbReference type="EMBL" id="LT599584">
    <property type="protein sequence ID" value="SBW84195.1"/>
    <property type="molecule type" value="Genomic_DNA"/>
</dbReference>
<protein>
    <submittedName>
        <fullName evidence="2">Hypothetical membrane protein</fullName>
    </submittedName>
</protein>
<evidence type="ECO:0000313" key="2">
    <source>
        <dbReference type="EMBL" id="SBW84195.1"/>
    </source>
</evidence>
<evidence type="ECO:0000313" key="3">
    <source>
        <dbReference type="Proteomes" id="UP000245431"/>
    </source>
</evidence>
<organism evidence="2 3">
    <name type="scientific">Pseudomonas veronii 1YdBTEX2</name>
    <dbReference type="NCBI Taxonomy" id="1295141"/>
    <lineage>
        <taxon>Bacteria</taxon>
        <taxon>Pseudomonadati</taxon>
        <taxon>Pseudomonadota</taxon>
        <taxon>Gammaproteobacteria</taxon>
        <taxon>Pseudomonadales</taxon>
        <taxon>Pseudomonadaceae</taxon>
        <taxon>Pseudomonas</taxon>
    </lineage>
</organism>
<keyword evidence="1" id="KW-1133">Transmembrane helix</keyword>
<dbReference type="Proteomes" id="UP000245431">
    <property type="component" value="Chromosome PVE_r2"/>
</dbReference>
<keyword evidence="1" id="KW-0472">Membrane</keyword>
<gene>
    <name evidence="2" type="ORF">PVE_R2G0166</name>
</gene>
<sequence>MRRSTNVAVSKIAAYAEDPRKFVGSDGGAYNHRLAKMGTAAHSRIGAGPRKGVFIAIVIVAIAALLYLKVITF</sequence>
<accession>A0A1D3K7H3</accession>
<name>A0A1D3K7H3_PSEVE</name>
<reference evidence="3" key="1">
    <citation type="submission" date="2016-07" db="EMBL/GenBank/DDBJ databases">
        <authorList>
            <person name="Florea S."/>
            <person name="Webb J.S."/>
            <person name="Jaromczyk J."/>
            <person name="Schardl C.L."/>
        </authorList>
    </citation>
    <scope>NUCLEOTIDE SEQUENCE [LARGE SCALE GENOMIC DNA]</scope>
    <source>
        <strain evidence="3">1YdBTEX2</strain>
    </source>
</reference>
<proteinExistence type="predicted"/>